<dbReference type="GO" id="GO:0043565">
    <property type="term" value="F:sequence-specific DNA binding"/>
    <property type="evidence" value="ECO:0007669"/>
    <property type="project" value="TreeGrafter"/>
</dbReference>
<gene>
    <name evidence="2" type="ORF">DSCOOX_34900</name>
</gene>
<dbReference type="Proteomes" id="UP000422108">
    <property type="component" value="Chromosome"/>
</dbReference>
<sequence length="179" mass="20879">MNYDPTIHKRRSIRLKGYDYSSPGAYFITLCTHGQVCLFGDITDGHMKLNDAGRIVTDEWIQTAVIRNEIELDEWVVMPNHFHGIVFLRPRRGTARRAPTTTREQFGKPVAGSLPTIVRAFKSAVTRRINEMRRTPGAKVWQRNYWEHIIRSEPELSGLREYIRNNPVQWTLDQLYRAP</sequence>
<evidence type="ECO:0000259" key="1">
    <source>
        <dbReference type="SMART" id="SM01321"/>
    </source>
</evidence>
<dbReference type="GO" id="GO:0004803">
    <property type="term" value="F:transposase activity"/>
    <property type="evidence" value="ECO:0007669"/>
    <property type="project" value="InterPro"/>
</dbReference>
<organism evidence="2 3">
    <name type="scientific">Desulfosarcina ovata subsp. ovata</name>
    <dbReference type="NCBI Taxonomy" id="2752305"/>
    <lineage>
        <taxon>Bacteria</taxon>
        <taxon>Pseudomonadati</taxon>
        <taxon>Thermodesulfobacteriota</taxon>
        <taxon>Desulfobacteria</taxon>
        <taxon>Desulfobacterales</taxon>
        <taxon>Desulfosarcinaceae</taxon>
        <taxon>Desulfosarcina</taxon>
    </lineage>
</organism>
<feature type="domain" description="Transposase IS200-like" evidence="1">
    <location>
        <begin position="21"/>
        <end position="166"/>
    </location>
</feature>
<dbReference type="EMBL" id="AP021879">
    <property type="protein sequence ID" value="BBO90310.1"/>
    <property type="molecule type" value="Genomic_DNA"/>
</dbReference>
<keyword evidence="3" id="KW-1185">Reference proteome</keyword>
<accession>A0A5K8AEC6</accession>
<dbReference type="AlphaFoldDB" id="A0A5K8AEC6"/>
<dbReference type="InterPro" id="IPR002686">
    <property type="entry name" value="Transposase_17"/>
</dbReference>
<dbReference type="SMART" id="SM01321">
    <property type="entry name" value="Y1_Tnp"/>
    <property type="match status" value="1"/>
</dbReference>
<reference evidence="2 3" key="1">
    <citation type="submission" date="2019-11" db="EMBL/GenBank/DDBJ databases">
        <title>Comparative genomics of hydrocarbon-degrading Desulfosarcina strains.</title>
        <authorList>
            <person name="Watanabe M."/>
            <person name="Kojima H."/>
            <person name="Fukui M."/>
        </authorList>
    </citation>
    <scope>NUCLEOTIDE SEQUENCE [LARGE SCALE GENOMIC DNA]</scope>
    <source>
        <strain evidence="3">oXyS1</strain>
    </source>
</reference>
<evidence type="ECO:0000313" key="2">
    <source>
        <dbReference type="EMBL" id="BBO90310.1"/>
    </source>
</evidence>
<dbReference type="Gene3D" id="3.30.70.1290">
    <property type="entry name" value="Transposase IS200-like"/>
    <property type="match status" value="1"/>
</dbReference>
<dbReference type="PANTHER" id="PTHR36966">
    <property type="entry name" value="REP-ASSOCIATED TYROSINE TRANSPOSASE"/>
    <property type="match status" value="1"/>
</dbReference>
<evidence type="ECO:0000313" key="3">
    <source>
        <dbReference type="Proteomes" id="UP000422108"/>
    </source>
</evidence>
<dbReference type="InterPro" id="IPR036515">
    <property type="entry name" value="Transposase_17_sf"/>
</dbReference>
<dbReference type="GO" id="GO:0006313">
    <property type="term" value="P:DNA transposition"/>
    <property type="evidence" value="ECO:0007669"/>
    <property type="project" value="InterPro"/>
</dbReference>
<dbReference type="RefSeq" id="WP_155311385.1">
    <property type="nucleotide sequence ID" value="NZ_AP021879.1"/>
</dbReference>
<name>A0A5K8AEC6_9BACT</name>
<protein>
    <recommendedName>
        <fullName evidence="1">Transposase IS200-like domain-containing protein</fullName>
    </recommendedName>
</protein>
<dbReference type="SUPFAM" id="SSF143422">
    <property type="entry name" value="Transposase IS200-like"/>
    <property type="match status" value="1"/>
</dbReference>
<proteinExistence type="predicted"/>
<dbReference type="InterPro" id="IPR052715">
    <property type="entry name" value="RAYT_transposase"/>
</dbReference>
<dbReference type="PANTHER" id="PTHR36966:SF1">
    <property type="entry name" value="REP-ASSOCIATED TYROSINE TRANSPOSASE"/>
    <property type="match status" value="1"/>
</dbReference>